<evidence type="ECO:0000313" key="10">
    <source>
        <dbReference type="EMBL" id="OUC79044.1"/>
    </source>
</evidence>
<feature type="transmembrane region" description="Helical" evidence="8">
    <location>
        <begin position="34"/>
        <end position="53"/>
    </location>
</feature>
<dbReference type="GO" id="GO:0015297">
    <property type="term" value="F:antiporter activity"/>
    <property type="evidence" value="ECO:0007669"/>
    <property type="project" value="InterPro"/>
</dbReference>
<evidence type="ECO:0000259" key="9">
    <source>
        <dbReference type="Pfam" id="PF00999"/>
    </source>
</evidence>
<dbReference type="GO" id="GO:1902600">
    <property type="term" value="P:proton transmembrane transport"/>
    <property type="evidence" value="ECO:0007669"/>
    <property type="project" value="InterPro"/>
</dbReference>
<feature type="transmembrane region" description="Helical" evidence="8">
    <location>
        <begin position="292"/>
        <end position="312"/>
    </location>
</feature>
<comment type="caution">
    <text evidence="10">The sequence shown here is derived from an EMBL/GenBank/DDBJ whole genome shotgun (WGS) entry which is preliminary data.</text>
</comment>
<feature type="transmembrane region" description="Helical" evidence="8">
    <location>
        <begin position="138"/>
        <end position="160"/>
    </location>
</feature>
<feature type="transmembrane region" description="Helical" evidence="8">
    <location>
        <begin position="324"/>
        <end position="343"/>
    </location>
</feature>
<evidence type="ECO:0000256" key="5">
    <source>
        <dbReference type="ARBA" id="ARBA00023065"/>
    </source>
</evidence>
<evidence type="ECO:0000313" key="11">
    <source>
        <dbReference type="Proteomes" id="UP000194632"/>
    </source>
</evidence>
<feature type="region of interest" description="Disordered" evidence="7">
    <location>
        <begin position="665"/>
        <end position="708"/>
    </location>
</feature>
<dbReference type="AlphaFoldDB" id="A0A243QBE8"/>
<dbReference type="Pfam" id="PF00999">
    <property type="entry name" value="Na_H_Exchanger"/>
    <property type="match status" value="1"/>
</dbReference>
<feature type="domain" description="Cation/H+ exchanger transmembrane" evidence="9">
    <location>
        <begin position="18"/>
        <end position="403"/>
    </location>
</feature>
<keyword evidence="4 8" id="KW-1133">Transmembrane helix</keyword>
<dbReference type="InterPro" id="IPR038770">
    <property type="entry name" value="Na+/solute_symporter_sf"/>
</dbReference>
<sequence>MEKHTIAFLLLDVAVVIAAARVGGMIARACRQPAVVGEIAAGIALGPSLLGLLPGNPDQWLFPDDVRPLLGALAQIGLVLFMFIVGLELDMRLTKGRERAAASISAFSIALPFGLGAGLGVLLYPSHNMVGGMEIERLGMVLFMGVAMSITAFPVLARILTDRGMMRTVPGVFSLAAAAIDDILAWTLLAFIIAIIQGGSPLEVARIVGLTLVYAAVMFGVVRPLLAKLIEWRDTAGRLTPDILAVILIGLFLSAAATDVIGIHQIFGAFVFGAVMPKVGAEQLHREILERLEQASVLLLLPMFFVVTGLNVDLTEIGFAGMGQLLLVLLVAIAGKFLGAYAGARVSAIPTRQSAAIAVLMNTRGLTELVILAAGRELGVLSDELFAMLVVMALVTTILTEPLLRVVYPDRVVANDIAAAERRALATATAPRVLVLIRDPVGTVTDLRARHRRMLDCATGFDVVLAGLLTAPDRSARPLEVGIPVVPDFAAIASAVEKLTELGSSLTGAGSVSVLCRFSADPAVDLDAMSENAHADIIVVDSVDRSLGEALRSAPVAVIDETADAAVAPGRSTVTCLAADSRSGRTAVLVAAGLALFGSRSLTVVASGSRRRWLADLNAVAEQGVSVSVLDPRRHRDDAVSFTIASPDEDAPGAPIPVIVVDNTGTSEESLGDRVASLYPSTSAAPPTPSRAAPDPSRPNIGSSSERH</sequence>
<dbReference type="RefSeq" id="WP_086535180.1">
    <property type="nucleotide sequence ID" value="NZ_NGFO01000009.1"/>
</dbReference>
<comment type="subcellular location">
    <subcellularLocation>
        <location evidence="1">Membrane</location>
        <topology evidence="1">Multi-pass membrane protein</topology>
    </subcellularLocation>
</comment>
<feature type="compositionally biased region" description="Low complexity" evidence="7">
    <location>
        <begin position="680"/>
        <end position="699"/>
    </location>
</feature>
<feature type="transmembrane region" description="Helical" evidence="8">
    <location>
        <begin position="172"/>
        <end position="195"/>
    </location>
</feature>
<evidence type="ECO:0000256" key="4">
    <source>
        <dbReference type="ARBA" id="ARBA00022989"/>
    </source>
</evidence>
<dbReference type="Gene3D" id="1.20.1530.20">
    <property type="match status" value="1"/>
</dbReference>
<evidence type="ECO:0000256" key="1">
    <source>
        <dbReference type="ARBA" id="ARBA00004141"/>
    </source>
</evidence>
<feature type="transmembrane region" description="Helical" evidence="8">
    <location>
        <begin position="6"/>
        <end position="27"/>
    </location>
</feature>
<keyword evidence="2" id="KW-0813">Transport</keyword>
<dbReference type="Proteomes" id="UP000194632">
    <property type="component" value="Unassembled WGS sequence"/>
</dbReference>
<evidence type="ECO:0000256" key="6">
    <source>
        <dbReference type="ARBA" id="ARBA00023136"/>
    </source>
</evidence>
<name>A0A243QBE8_9ACTN</name>
<dbReference type="OrthoDB" id="9793589at2"/>
<evidence type="ECO:0000256" key="8">
    <source>
        <dbReference type="SAM" id="Phobius"/>
    </source>
</evidence>
<dbReference type="InterPro" id="IPR050794">
    <property type="entry name" value="CPA2_transporter"/>
</dbReference>
<feature type="transmembrane region" description="Helical" evidence="8">
    <location>
        <begin position="69"/>
        <end position="89"/>
    </location>
</feature>
<gene>
    <name evidence="10" type="ORF">CA982_10000</name>
</gene>
<keyword evidence="6 8" id="KW-0472">Membrane</keyword>
<reference evidence="10 11" key="1">
    <citation type="submission" date="2017-05" db="EMBL/GenBank/DDBJ databases">
        <title>Biotechnological potential of actinobacteria isolated from South African environments.</title>
        <authorList>
            <person name="Le Roes-Hill M."/>
            <person name="Prins A."/>
            <person name="Durrell K.A."/>
        </authorList>
    </citation>
    <scope>NUCLEOTIDE SEQUENCE [LARGE SCALE GENOMIC DNA]</scope>
    <source>
        <strain evidence="10">BS2</strain>
    </source>
</reference>
<evidence type="ECO:0000256" key="3">
    <source>
        <dbReference type="ARBA" id="ARBA00022692"/>
    </source>
</evidence>
<keyword evidence="11" id="KW-1185">Reference proteome</keyword>
<dbReference type="PANTHER" id="PTHR32468:SF0">
    <property type="entry name" value="K(+)_H(+) ANTIPORTER 1"/>
    <property type="match status" value="1"/>
</dbReference>
<dbReference type="GO" id="GO:0016020">
    <property type="term" value="C:membrane"/>
    <property type="evidence" value="ECO:0007669"/>
    <property type="project" value="UniProtKB-SubCell"/>
</dbReference>
<keyword evidence="3 8" id="KW-0812">Transmembrane</keyword>
<dbReference type="PANTHER" id="PTHR32468">
    <property type="entry name" value="CATION/H + ANTIPORTER"/>
    <property type="match status" value="1"/>
</dbReference>
<dbReference type="EMBL" id="NGFO01000009">
    <property type="protein sequence ID" value="OUC79044.1"/>
    <property type="molecule type" value="Genomic_DNA"/>
</dbReference>
<proteinExistence type="predicted"/>
<dbReference type="InterPro" id="IPR006153">
    <property type="entry name" value="Cation/H_exchanger_TM"/>
</dbReference>
<organism evidence="10 11">
    <name type="scientific">Gordonia lacunae</name>
    <dbReference type="NCBI Taxonomy" id="417102"/>
    <lineage>
        <taxon>Bacteria</taxon>
        <taxon>Bacillati</taxon>
        <taxon>Actinomycetota</taxon>
        <taxon>Actinomycetes</taxon>
        <taxon>Mycobacteriales</taxon>
        <taxon>Gordoniaceae</taxon>
        <taxon>Gordonia</taxon>
    </lineage>
</organism>
<protein>
    <submittedName>
        <fullName evidence="10">Cation/H(+) antiporter</fullName>
    </submittedName>
</protein>
<dbReference type="STRING" id="417102.CA982_10000"/>
<keyword evidence="5" id="KW-0406">Ion transport</keyword>
<evidence type="ECO:0000256" key="2">
    <source>
        <dbReference type="ARBA" id="ARBA00022448"/>
    </source>
</evidence>
<evidence type="ECO:0000256" key="7">
    <source>
        <dbReference type="SAM" id="MobiDB-lite"/>
    </source>
</evidence>
<feature type="transmembrane region" description="Helical" evidence="8">
    <location>
        <begin position="239"/>
        <end position="257"/>
    </location>
</feature>
<accession>A0A243QBE8</accession>
<feature type="transmembrane region" description="Helical" evidence="8">
    <location>
        <begin position="207"/>
        <end position="227"/>
    </location>
</feature>
<feature type="transmembrane region" description="Helical" evidence="8">
    <location>
        <begin position="101"/>
        <end position="126"/>
    </location>
</feature>